<evidence type="ECO:0000256" key="4">
    <source>
        <dbReference type="PROSITE-ProRule" id="PRU00284"/>
    </source>
</evidence>
<dbReference type="EMBL" id="CP000302">
    <property type="protein sequence ID" value="ABE55715.1"/>
    <property type="molecule type" value="Genomic_DNA"/>
</dbReference>
<dbReference type="PANTHER" id="PTHR32089:SF112">
    <property type="entry name" value="LYSOZYME-LIKE PROTEIN-RELATED"/>
    <property type="match status" value="1"/>
</dbReference>
<sequence length="391" mass="42303">MSAVKSQLQYKLIYPLLALYLIGFGYLSLLPAQVDKFQMFILLGLMAAGQLILGFYLFERFVGARLKRLVQYLALVVSTEAAPEKPLRDKYPDELGTIINQLSDFIDGLKQILDEVRQDASRFKLGATVLTTQMSQAESSVIKSNQANESITFSLQEISMTADQLSANAGELKSTSHKVNELLQAGTADAQENQRGMAVFASGIEQMATSLDLLNTDSQQIGNVLAVIKGIAEQTNLLALNAAIEAARAGEQGRGFAVVADEVRALASRTQDSTVEIQRIVEQLQHKTGNAVTGISDSLRISQQSLQQCERVSQAFSEIGATFSQLEQLAGNITGSIQEQQTATRSINSQAMAIDGLSQEVSVNLKAIAEKAAEQKHTSSNLDSVLARVCV</sequence>
<dbReference type="InterPro" id="IPR004090">
    <property type="entry name" value="Chemotax_Me-accpt_rcpt"/>
</dbReference>
<evidence type="ECO:0000256" key="3">
    <source>
        <dbReference type="ARBA" id="ARBA00029447"/>
    </source>
</evidence>
<feature type="transmembrane region" description="Helical" evidence="5">
    <location>
        <begin position="12"/>
        <end position="31"/>
    </location>
</feature>
<dbReference type="STRING" id="318161.Sden_2435"/>
<dbReference type="PANTHER" id="PTHR32089">
    <property type="entry name" value="METHYL-ACCEPTING CHEMOTAXIS PROTEIN MCPB"/>
    <property type="match status" value="1"/>
</dbReference>
<dbReference type="GO" id="GO:0016020">
    <property type="term" value="C:membrane"/>
    <property type="evidence" value="ECO:0007669"/>
    <property type="project" value="UniProtKB-SubCell"/>
</dbReference>
<dbReference type="AlphaFoldDB" id="Q12LG1"/>
<reference evidence="7 8" key="1">
    <citation type="submission" date="2006-03" db="EMBL/GenBank/DDBJ databases">
        <title>Complete sequence of Shewanella denitrificans OS217.</title>
        <authorList>
            <consortium name="US DOE Joint Genome Institute"/>
            <person name="Copeland A."/>
            <person name="Lucas S."/>
            <person name="Lapidus A."/>
            <person name="Barry K."/>
            <person name="Detter J.C."/>
            <person name="Glavina del Rio T."/>
            <person name="Hammon N."/>
            <person name="Israni S."/>
            <person name="Dalin E."/>
            <person name="Tice H."/>
            <person name="Pitluck S."/>
            <person name="Brettin T."/>
            <person name="Bruce D."/>
            <person name="Han C."/>
            <person name="Tapia R."/>
            <person name="Gilna P."/>
            <person name="Kiss H."/>
            <person name="Schmutz J."/>
            <person name="Larimer F."/>
            <person name="Land M."/>
            <person name="Hauser L."/>
            <person name="Kyrpides N."/>
            <person name="Lykidis A."/>
            <person name="Richardson P."/>
        </authorList>
    </citation>
    <scope>NUCLEOTIDE SEQUENCE [LARGE SCALE GENOMIC DNA]</scope>
    <source>
        <strain evidence="8">OS217 / ATCC BAA-1090 / DSM 15013</strain>
    </source>
</reference>
<keyword evidence="8" id="KW-1185">Reference proteome</keyword>
<feature type="transmembrane region" description="Helical" evidence="5">
    <location>
        <begin position="37"/>
        <end position="58"/>
    </location>
</feature>
<dbReference type="HOGENOM" id="CLU_000445_107_18_6"/>
<proteinExistence type="inferred from homology"/>
<evidence type="ECO:0000259" key="6">
    <source>
        <dbReference type="PROSITE" id="PS50111"/>
    </source>
</evidence>
<feature type="domain" description="Methyl-accepting transducer" evidence="6">
    <location>
        <begin position="119"/>
        <end position="355"/>
    </location>
</feature>
<organism evidence="7 8">
    <name type="scientific">Shewanella denitrificans (strain OS217 / ATCC BAA-1090 / DSM 15013)</name>
    <dbReference type="NCBI Taxonomy" id="318161"/>
    <lineage>
        <taxon>Bacteria</taxon>
        <taxon>Pseudomonadati</taxon>
        <taxon>Pseudomonadota</taxon>
        <taxon>Gammaproteobacteria</taxon>
        <taxon>Alteromonadales</taxon>
        <taxon>Shewanellaceae</taxon>
        <taxon>Shewanella</taxon>
    </lineage>
</organism>
<dbReference type="eggNOG" id="COG0840">
    <property type="taxonomic scope" value="Bacteria"/>
</dbReference>
<evidence type="ECO:0000313" key="8">
    <source>
        <dbReference type="Proteomes" id="UP000001982"/>
    </source>
</evidence>
<evidence type="ECO:0000256" key="2">
    <source>
        <dbReference type="ARBA" id="ARBA00023224"/>
    </source>
</evidence>
<keyword evidence="5" id="KW-1133">Transmembrane helix</keyword>
<dbReference type="SUPFAM" id="SSF58104">
    <property type="entry name" value="Methyl-accepting chemotaxis protein (MCP) signaling domain"/>
    <property type="match status" value="1"/>
</dbReference>
<keyword evidence="2 4" id="KW-0807">Transducer</keyword>
<dbReference type="OrthoDB" id="5731264at2"/>
<comment type="subcellular location">
    <subcellularLocation>
        <location evidence="1">Membrane</location>
    </subcellularLocation>
</comment>
<dbReference type="SMART" id="SM00283">
    <property type="entry name" value="MA"/>
    <property type="match status" value="1"/>
</dbReference>
<dbReference type="GO" id="GO:0006935">
    <property type="term" value="P:chemotaxis"/>
    <property type="evidence" value="ECO:0007669"/>
    <property type="project" value="InterPro"/>
</dbReference>
<dbReference type="PRINTS" id="PR00260">
    <property type="entry name" value="CHEMTRNSDUCR"/>
</dbReference>
<accession>Q12LG1</accession>
<dbReference type="GO" id="GO:0004888">
    <property type="term" value="F:transmembrane signaling receptor activity"/>
    <property type="evidence" value="ECO:0007669"/>
    <property type="project" value="InterPro"/>
</dbReference>
<dbReference type="Proteomes" id="UP000001982">
    <property type="component" value="Chromosome"/>
</dbReference>
<dbReference type="RefSeq" id="WP_011496866.1">
    <property type="nucleotide sequence ID" value="NC_007954.1"/>
</dbReference>
<evidence type="ECO:0000256" key="5">
    <source>
        <dbReference type="SAM" id="Phobius"/>
    </source>
</evidence>
<dbReference type="PROSITE" id="PS50111">
    <property type="entry name" value="CHEMOTAXIS_TRANSDUC_2"/>
    <property type="match status" value="1"/>
</dbReference>
<dbReference type="FunFam" id="1.10.287.950:FF:000001">
    <property type="entry name" value="Methyl-accepting chemotaxis sensory transducer"/>
    <property type="match status" value="1"/>
</dbReference>
<dbReference type="InterPro" id="IPR004089">
    <property type="entry name" value="MCPsignal_dom"/>
</dbReference>
<dbReference type="KEGG" id="sdn:Sden_2435"/>
<protein>
    <submittedName>
        <fullName evidence="7">Chemotaxis sensory transducer</fullName>
    </submittedName>
</protein>
<dbReference type="Gene3D" id="1.10.287.950">
    <property type="entry name" value="Methyl-accepting chemotaxis protein"/>
    <property type="match status" value="1"/>
</dbReference>
<gene>
    <name evidence="7" type="ordered locus">Sden_2435</name>
</gene>
<comment type="similarity">
    <text evidence="3">Belongs to the methyl-accepting chemotaxis (MCP) protein family.</text>
</comment>
<keyword evidence="5" id="KW-0812">Transmembrane</keyword>
<evidence type="ECO:0000256" key="1">
    <source>
        <dbReference type="ARBA" id="ARBA00004370"/>
    </source>
</evidence>
<dbReference type="Pfam" id="PF00015">
    <property type="entry name" value="MCPsignal"/>
    <property type="match status" value="1"/>
</dbReference>
<dbReference type="GO" id="GO:0007165">
    <property type="term" value="P:signal transduction"/>
    <property type="evidence" value="ECO:0007669"/>
    <property type="project" value="UniProtKB-KW"/>
</dbReference>
<name>Q12LG1_SHEDO</name>
<keyword evidence="5" id="KW-0472">Membrane</keyword>
<evidence type="ECO:0000313" key="7">
    <source>
        <dbReference type="EMBL" id="ABE55715.1"/>
    </source>
</evidence>